<evidence type="ECO:0000313" key="1">
    <source>
        <dbReference type="EMBL" id="PKB98710.1"/>
    </source>
</evidence>
<dbReference type="EMBL" id="LLXJ01002502">
    <property type="protein sequence ID" value="PKB98710.1"/>
    <property type="molecule type" value="Genomic_DNA"/>
</dbReference>
<dbReference type="VEuPathDB" id="FungiDB:FUN_022746"/>
<accession>A0A2N0NVV9</accession>
<organism evidence="1 2">
    <name type="scientific">Rhizophagus irregularis</name>
    <dbReference type="NCBI Taxonomy" id="588596"/>
    <lineage>
        <taxon>Eukaryota</taxon>
        <taxon>Fungi</taxon>
        <taxon>Fungi incertae sedis</taxon>
        <taxon>Mucoromycota</taxon>
        <taxon>Glomeromycotina</taxon>
        <taxon>Glomeromycetes</taxon>
        <taxon>Glomerales</taxon>
        <taxon>Glomeraceae</taxon>
        <taxon>Rhizophagus</taxon>
    </lineage>
</organism>
<sequence length="112" mass="13455">MGTKFHIFGIYLKGAKSVGLYSHENKKDILWNEYTFYSMIEKVVKELRDINFCISENTLSRQSLRSRFYQRISSPNKNSRKAIEVWVNMEKMIMWVQNYERYFVLKIIGVLN</sequence>
<proteinExistence type="predicted"/>
<dbReference type="Proteomes" id="UP000232722">
    <property type="component" value="Unassembled WGS sequence"/>
</dbReference>
<comment type="caution">
    <text evidence="1">The sequence shown here is derived from an EMBL/GenBank/DDBJ whole genome shotgun (WGS) entry which is preliminary data.</text>
</comment>
<dbReference type="VEuPathDB" id="FungiDB:RhiirFUN_025270"/>
<reference evidence="1 2" key="1">
    <citation type="submission" date="2016-04" db="EMBL/GenBank/DDBJ databases">
        <title>Genome analyses suggest a sexual origin of heterokaryosis in a supposedly ancient asexual fungus.</title>
        <authorList>
            <person name="Ropars J."/>
            <person name="Sedzielewska K."/>
            <person name="Noel J."/>
            <person name="Charron P."/>
            <person name="Farinelli L."/>
            <person name="Marton T."/>
            <person name="Kruger M."/>
            <person name="Pelin A."/>
            <person name="Brachmann A."/>
            <person name="Corradi N."/>
        </authorList>
    </citation>
    <scope>NUCLEOTIDE SEQUENCE [LARGE SCALE GENOMIC DNA]</scope>
    <source>
        <strain evidence="1 2">A5</strain>
    </source>
</reference>
<evidence type="ECO:0000313" key="2">
    <source>
        <dbReference type="Proteomes" id="UP000232722"/>
    </source>
</evidence>
<dbReference type="AlphaFoldDB" id="A0A2N0NVV9"/>
<gene>
    <name evidence="1" type="ORF">RhiirA5_383728</name>
</gene>
<protein>
    <submittedName>
        <fullName evidence="1">Uncharacterized protein</fullName>
    </submittedName>
</protein>
<reference evidence="1 2" key="2">
    <citation type="submission" date="2017-09" db="EMBL/GenBank/DDBJ databases">
        <title>Extensive intraspecific genome diversity in a model arbuscular mycorrhizal fungus.</title>
        <authorList>
            <person name="Chen E.C."/>
            <person name="Morin E."/>
            <person name="Beaudet D."/>
            <person name="Noel J."/>
            <person name="Ndikumana S."/>
            <person name="Charron P."/>
            <person name="St-Onge C."/>
            <person name="Giorgi J."/>
            <person name="Grigoriev I.V."/>
            <person name="Roux C."/>
            <person name="Martin F.M."/>
            <person name="Corradi N."/>
        </authorList>
    </citation>
    <scope>NUCLEOTIDE SEQUENCE [LARGE SCALE GENOMIC DNA]</scope>
    <source>
        <strain evidence="1 2">A5</strain>
    </source>
</reference>
<name>A0A2N0NVV9_9GLOM</name>